<evidence type="ECO:0000313" key="3">
    <source>
        <dbReference type="Proteomes" id="UP000246410"/>
    </source>
</evidence>
<reference evidence="2 3" key="1">
    <citation type="submission" date="2018-05" db="EMBL/GenBank/DDBJ databases">
        <title>Genomic Encyclopedia of Type Strains, Phase IV (KMG-IV): sequencing the most valuable type-strain genomes for metagenomic binning, comparative biology and taxonomic classification.</title>
        <authorList>
            <person name="Goeker M."/>
        </authorList>
    </citation>
    <scope>NUCLEOTIDE SEQUENCE [LARGE SCALE GENOMIC DNA]</scope>
    <source>
        <strain evidence="2 3">DSM 44717</strain>
    </source>
</reference>
<keyword evidence="1" id="KW-0472">Membrane</keyword>
<comment type="caution">
    <text evidence="2">The sequence shown here is derived from an EMBL/GenBank/DDBJ whole genome shotgun (WGS) entry which is preliminary data.</text>
</comment>
<dbReference type="RefSeq" id="WP_110037274.1">
    <property type="nucleotide sequence ID" value="NZ_QGTL01000003.1"/>
</dbReference>
<dbReference type="AlphaFoldDB" id="A0A317NR87"/>
<evidence type="ECO:0000313" key="2">
    <source>
        <dbReference type="EMBL" id="PWV77856.1"/>
    </source>
</evidence>
<keyword evidence="3" id="KW-1185">Reference proteome</keyword>
<dbReference type="EMBL" id="QGTL01000003">
    <property type="protein sequence ID" value="PWV77856.1"/>
    <property type="molecule type" value="Genomic_DNA"/>
</dbReference>
<proteinExistence type="predicted"/>
<feature type="transmembrane region" description="Helical" evidence="1">
    <location>
        <begin position="59"/>
        <end position="86"/>
    </location>
</feature>
<sequence>MTVDHRLLLTGSRSRGTLGPVELITGGLLLTAAGLAMVGPLVAALLIRRSGSARVVETAATMPLILLSVAVTLALTAGIGMVVTAVRRR</sequence>
<keyword evidence="1" id="KW-0812">Transmembrane</keyword>
<gene>
    <name evidence="2" type="ORF">DFR69_103456</name>
</gene>
<evidence type="ECO:0000256" key="1">
    <source>
        <dbReference type="SAM" id="Phobius"/>
    </source>
</evidence>
<keyword evidence="1" id="KW-1133">Transmembrane helix</keyword>
<protein>
    <submittedName>
        <fullName evidence="2">Uncharacterized protein</fullName>
    </submittedName>
</protein>
<organism evidence="2 3">
    <name type="scientific">Nocardia neocaledoniensis</name>
    <dbReference type="NCBI Taxonomy" id="236511"/>
    <lineage>
        <taxon>Bacteria</taxon>
        <taxon>Bacillati</taxon>
        <taxon>Actinomycetota</taxon>
        <taxon>Actinomycetes</taxon>
        <taxon>Mycobacteriales</taxon>
        <taxon>Nocardiaceae</taxon>
        <taxon>Nocardia</taxon>
    </lineage>
</organism>
<name>A0A317NR87_9NOCA</name>
<feature type="transmembrane region" description="Helical" evidence="1">
    <location>
        <begin position="21"/>
        <end position="47"/>
    </location>
</feature>
<accession>A0A317NR87</accession>
<dbReference type="Proteomes" id="UP000246410">
    <property type="component" value="Unassembled WGS sequence"/>
</dbReference>